<dbReference type="InterPro" id="IPR000719">
    <property type="entry name" value="Prot_kinase_dom"/>
</dbReference>
<dbReference type="PANTHER" id="PTHR22961:SF17">
    <property type="entry name" value="TRIBBLES HOMOLOG 1"/>
    <property type="match status" value="1"/>
</dbReference>
<comment type="similarity">
    <text evidence="2">Belongs to the protein kinase superfamily. CAMK Ser/Thr protein kinase family. Tribbles subfamily.</text>
</comment>
<dbReference type="PROSITE" id="PS50011">
    <property type="entry name" value="PROTEIN_KINASE_DOM"/>
    <property type="match status" value="1"/>
</dbReference>
<evidence type="ECO:0000256" key="3">
    <source>
        <dbReference type="SAM" id="MobiDB-lite"/>
    </source>
</evidence>
<dbReference type="FunFam" id="1.10.510.10:FF:000153">
    <property type="entry name" value="Tribbles homolog 2"/>
    <property type="match status" value="1"/>
</dbReference>
<dbReference type="GO" id="GO:0032436">
    <property type="term" value="P:positive regulation of proteasomal ubiquitin-dependent protein catabolic process"/>
    <property type="evidence" value="ECO:0007669"/>
    <property type="project" value="TreeGrafter"/>
</dbReference>
<dbReference type="Ensembl" id="ENSPNAT00000074200.1">
    <property type="protein sequence ID" value="ENSPNAP00000047156.1"/>
    <property type="gene ID" value="ENSPNAG00000031152.1"/>
</dbReference>
<dbReference type="Gene3D" id="3.30.200.20">
    <property type="entry name" value="Phosphorylase Kinase, domain 1"/>
    <property type="match status" value="1"/>
</dbReference>
<evidence type="ECO:0000313" key="5">
    <source>
        <dbReference type="Ensembl" id="ENSPNAP00000047156.1"/>
    </source>
</evidence>
<dbReference type="PANTHER" id="PTHR22961">
    <property type="entry name" value="SER/THR PROTEIN KINASE-TRB"/>
    <property type="match status" value="1"/>
</dbReference>
<proteinExistence type="inferred from homology"/>
<keyword evidence="6" id="KW-1185">Reference proteome</keyword>
<dbReference type="InterPro" id="IPR011009">
    <property type="entry name" value="Kinase-like_dom_sf"/>
</dbReference>
<dbReference type="GO" id="GO:0004860">
    <property type="term" value="F:protein kinase inhibitor activity"/>
    <property type="evidence" value="ECO:0007669"/>
    <property type="project" value="UniProtKB-KW"/>
</dbReference>
<dbReference type="InterPro" id="IPR024104">
    <property type="entry name" value="Tribbles/Ser_Thr_kinase_40"/>
</dbReference>
<dbReference type="GeneID" id="108424940"/>
<dbReference type="RefSeq" id="XP_017548758.1">
    <property type="nucleotide sequence ID" value="XM_017693269.1"/>
</dbReference>
<feature type="domain" description="Protein kinase" evidence="4">
    <location>
        <begin position="86"/>
        <end position="330"/>
    </location>
</feature>
<name>A0AAR2JBE4_PYGNA</name>
<feature type="compositionally biased region" description="Low complexity" evidence="3">
    <location>
        <begin position="59"/>
        <end position="70"/>
    </location>
</feature>
<evidence type="ECO:0000256" key="2">
    <source>
        <dbReference type="ARBA" id="ARBA00038180"/>
    </source>
</evidence>
<dbReference type="GO" id="GO:0031434">
    <property type="term" value="F:mitogen-activated protein kinase kinase binding"/>
    <property type="evidence" value="ECO:0007669"/>
    <property type="project" value="TreeGrafter"/>
</dbReference>
<dbReference type="Gene3D" id="1.10.510.10">
    <property type="entry name" value="Transferase(Phosphotransferase) domain 1"/>
    <property type="match status" value="1"/>
</dbReference>
<dbReference type="GO" id="GO:0005634">
    <property type="term" value="C:nucleus"/>
    <property type="evidence" value="ECO:0007669"/>
    <property type="project" value="TreeGrafter"/>
</dbReference>
<dbReference type="GO" id="GO:0004672">
    <property type="term" value="F:protein kinase activity"/>
    <property type="evidence" value="ECO:0007669"/>
    <property type="project" value="InterPro"/>
</dbReference>
<organism evidence="5 6">
    <name type="scientific">Pygocentrus nattereri</name>
    <name type="common">Red-bellied piranha</name>
    <dbReference type="NCBI Taxonomy" id="42514"/>
    <lineage>
        <taxon>Eukaryota</taxon>
        <taxon>Metazoa</taxon>
        <taxon>Chordata</taxon>
        <taxon>Craniata</taxon>
        <taxon>Vertebrata</taxon>
        <taxon>Euteleostomi</taxon>
        <taxon>Actinopterygii</taxon>
        <taxon>Neopterygii</taxon>
        <taxon>Teleostei</taxon>
        <taxon>Ostariophysi</taxon>
        <taxon>Characiformes</taxon>
        <taxon>Characoidei</taxon>
        <taxon>Pygocentrus</taxon>
    </lineage>
</organism>
<dbReference type="GeneTree" id="ENSGT00950000182986"/>
<reference evidence="5" key="3">
    <citation type="submission" date="2025-09" db="UniProtKB">
        <authorList>
            <consortium name="Ensembl"/>
        </authorList>
    </citation>
    <scope>IDENTIFICATION</scope>
</reference>
<reference evidence="5 6" key="1">
    <citation type="submission" date="2020-10" db="EMBL/GenBank/DDBJ databases">
        <title>Pygocentrus nattereri (red-bellied piranha) genome, fPygNat1, primary haplotype.</title>
        <authorList>
            <person name="Myers G."/>
            <person name="Meyer A."/>
            <person name="Karagic N."/>
            <person name="Pippel M."/>
            <person name="Winkler S."/>
            <person name="Tracey A."/>
            <person name="Wood J."/>
            <person name="Formenti G."/>
            <person name="Howe K."/>
            <person name="Fedrigo O."/>
            <person name="Jarvis E.D."/>
        </authorList>
    </citation>
    <scope>NUCLEOTIDE SEQUENCE [LARGE SCALE GENOMIC DNA]</scope>
</reference>
<feature type="region of interest" description="Disordered" evidence="3">
    <location>
        <begin position="16"/>
        <end position="83"/>
    </location>
</feature>
<dbReference type="Proteomes" id="UP001501920">
    <property type="component" value="Chromosome 27"/>
</dbReference>
<keyword evidence="1" id="KW-0649">Protein kinase inhibitor</keyword>
<dbReference type="SMART" id="SM00220">
    <property type="entry name" value="S_TKc"/>
    <property type="match status" value="1"/>
</dbReference>
<sequence length="364" mass="39990">MENAFMVVHGCSSTSTSPAASCTRTGRRAHKRLDSDEPVAKCPRLRLSEATAGDPAVLSPSPGCPASGGPPRSPPAPQGPSRIGRFLLLPLAERAGLHSALDTDTGEELLCKVFDMGQYQEKIRAYSMLPRHRNVAQIKDIVLGERKAYVFQEKDYGDMHTFVKSCKRVPEEQATKLFFQVASAVTHCHQAGIVLGDLKLRKFVFSDEKRTHLKLEGLEDCHILTGEGDSVSDTHGCPAYISPEILSGGGSYSGKQADAWSLGVMLYTMLVGRYPFHDPDPATLFSKIRRGVFCLPDGLSLRARCLLRSLLRREPSERLTAAEVLIHPWFHSSTRDVDSPEQDVGSAEQMVPQVAVELDEQLFC</sequence>
<dbReference type="GO" id="GO:0005524">
    <property type="term" value="F:ATP binding"/>
    <property type="evidence" value="ECO:0007669"/>
    <property type="project" value="InterPro"/>
</dbReference>
<reference evidence="5" key="2">
    <citation type="submission" date="2025-08" db="UniProtKB">
        <authorList>
            <consortium name="Ensembl"/>
        </authorList>
    </citation>
    <scope>IDENTIFICATION</scope>
</reference>
<evidence type="ECO:0000256" key="1">
    <source>
        <dbReference type="ARBA" id="ARBA00023013"/>
    </source>
</evidence>
<gene>
    <name evidence="5" type="primary">TRIB1</name>
</gene>
<dbReference type="SUPFAM" id="SSF56112">
    <property type="entry name" value="Protein kinase-like (PK-like)"/>
    <property type="match status" value="1"/>
</dbReference>
<evidence type="ECO:0000313" key="6">
    <source>
        <dbReference type="Proteomes" id="UP001501920"/>
    </source>
</evidence>
<dbReference type="CTD" id="10221"/>
<dbReference type="Pfam" id="PF00069">
    <property type="entry name" value="Pkinase"/>
    <property type="match status" value="1"/>
</dbReference>
<accession>A0AAR2JBE4</accession>
<protein>
    <recommendedName>
        <fullName evidence="4">Protein kinase domain-containing protein</fullName>
    </recommendedName>
</protein>
<dbReference type="AlphaFoldDB" id="A0AAR2JBE4"/>
<evidence type="ECO:0000259" key="4">
    <source>
        <dbReference type="PROSITE" id="PS50011"/>
    </source>
</evidence>